<keyword evidence="2" id="KW-1185">Reference proteome</keyword>
<proteinExistence type="predicted"/>
<evidence type="ECO:0000313" key="1">
    <source>
        <dbReference type="EMBL" id="CCE73158.1"/>
    </source>
</evidence>
<dbReference type="InParanoid" id="G8YTA7"/>
<dbReference type="HOGENOM" id="CLU_2307077_0_0_1"/>
<reference evidence="1 2" key="1">
    <citation type="journal article" date="2012" name="G3 (Bethesda)">
        <title>Pichia sorbitophila, an interspecies yeast hybrid reveals early steps of genome resolution following polyploidization.</title>
        <authorList>
            <person name="Leh Louis V."/>
            <person name="Despons L."/>
            <person name="Friedrich A."/>
            <person name="Martin T."/>
            <person name="Durrens P."/>
            <person name="Casaregola S."/>
            <person name="Neuveglise C."/>
            <person name="Fairhead C."/>
            <person name="Marck C."/>
            <person name="Cruz J.A."/>
            <person name="Straub M.L."/>
            <person name="Kugler V."/>
            <person name="Sacerdot C."/>
            <person name="Uzunov Z."/>
            <person name="Thierry A."/>
            <person name="Weiss S."/>
            <person name="Bleykasten C."/>
            <person name="De Montigny J."/>
            <person name="Jacques N."/>
            <person name="Jung P."/>
            <person name="Lemaire M."/>
            <person name="Mallet S."/>
            <person name="Morel G."/>
            <person name="Richard G.F."/>
            <person name="Sarkar A."/>
            <person name="Savel G."/>
            <person name="Schacherer J."/>
            <person name="Seret M.L."/>
            <person name="Talla E."/>
            <person name="Samson G."/>
            <person name="Jubin C."/>
            <person name="Poulain J."/>
            <person name="Vacherie B."/>
            <person name="Barbe V."/>
            <person name="Pelletier E."/>
            <person name="Sherman D.J."/>
            <person name="Westhof E."/>
            <person name="Weissenbach J."/>
            <person name="Baret P.V."/>
            <person name="Wincker P."/>
            <person name="Gaillardin C."/>
            <person name="Dujon B."/>
            <person name="Souciet J.L."/>
        </authorList>
    </citation>
    <scope>NUCLEOTIDE SEQUENCE [LARGE SCALE GENOMIC DNA]</scope>
    <source>
        <strain evidence="2">ATCC MYA-4447 / BCRC 22081 / CBS 7064 / NBRC 10061 / NRRL Y-12695</strain>
    </source>
</reference>
<organism evidence="1 2">
    <name type="scientific">Pichia sorbitophila (strain ATCC MYA-4447 / BCRC 22081 / CBS 7064 / NBRC 10061 / NRRL Y-12695)</name>
    <name type="common">Hybrid yeast</name>
    <dbReference type="NCBI Taxonomy" id="559304"/>
    <lineage>
        <taxon>Eukaryota</taxon>
        <taxon>Fungi</taxon>
        <taxon>Dikarya</taxon>
        <taxon>Ascomycota</taxon>
        <taxon>Saccharomycotina</taxon>
        <taxon>Pichiomycetes</taxon>
        <taxon>Debaryomycetaceae</taxon>
        <taxon>Millerozyma</taxon>
    </lineage>
</organism>
<protein>
    <submittedName>
        <fullName evidence="1">Piso0_000181 protein</fullName>
    </submittedName>
</protein>
<evidence type="ECO:0000313" key="2">
    <source>
        <dbReference type="Proteomes" id="UP000005222"/>
    </source>
</evidence>
<dbReference type="AlphaFoldDB" id="G8YTA7"/>
<dbReference type="Proteomes" id="UP000005222">
    <property type="component" value="Chromosome B"/>
</dbReference>
<accession>G8YTA7</accession>
<name>G8YTA7_PICSO</name>
<gene>
    <name evidence="1" type="primary">Piso0_000181</name>
    <name evidence="1" type="ORF">GNLVRS01_PISO0B03851g</name>
</gene>
<sequence>MTAVIDLSGMFVRQWAGSVCSLEAGMAISSAQERYFCRRGRARCRHMQAGRWRQSAQWAATTNQCCQTSRRFDRTMGSITSCDVRAEASTFVHCVAGPMS</sequence>
<dbReference type="EMBL" id="FO082058">
    <property type="protein sequence ID" value="CCE73158.1"/>
    <property type="molecule type" value="Genomic_DNA"/>
</dbReference>